<dbReference type="GO" id="GO:0043190">
    <property type="term" value="C:ATP-binding cassette (ABC) transporter complex"/>
    <property type="evidence" value="ECO:0007669"/>
    <property type="project" value="InterPro"/>
</dbReference>
<comment type="similarity">
    <text evidence="2">Belongs to the bacterial solute-binding protein 5 family.</text>
</comment>
<comment type="caution">
    <text evidence="7">The sequence shown here is derived from an EMBL/GenBank/DDBJ whole genome shotgun (WGS) entry which is preliminary data.</text>
</comment>
<dbReference type="GO" id="GO:0042597">
    <property type="term" value="C:periplasmic space"/>
    <property type="evidence" value="ECO:0007669"/>
    <property type="project" value="UniProtKB-ARBA"/>
</dbReference>
<evidence type="ECO:0000313" key="8">
    <source>
        <dbReference type="Proteomes" id="UP000241848"/>
    </source>
</evidence>
<sequence length="567" mass="61791">MASNHSSKISRIILASGATLALAAGATLTLTAAGNAGQSTSHRNATVSGAPMTIIANANGAYTRNFNPFISGSITNDQDFVYEPLLYYDAPASKVIPWLASSYHWLPGNKSVIIDLRHNVKWSNGKPLTSADVTFTFAMLKKYPSMDLQGQWQYLKSVTAKGTYAVEFTFDKPEIPFLYFVAGETPIVPKAIWSHVKNPSTWADPNPVGSGPYVLNSFTSQLVTYKLNPHYWGKKPSVPELLLPAYTSNTSADLALASGQGDWGAVYIPNPQKDFVDKNPKHFVAANFPARGQSNFYALYPNDAIAPFNNVTFRRALYYAIDRKEVGAVATDSGVASPTSLLVPATDYLPKATVSKWSYGYSPKTALKLLGTLGYHLKGSTLVAPNGKPETLSITVPSAFTNWVAIADVVKENLAKIGINVTLNLLSPADVFNDQALGKYQLTINGGTGGASSWFQFYYDYSSDTSAPLGKSAPFNFERFNDPAMNQAIYGYAATTNRAQQHADISKAALISAEDLPIFPLTIMPNTEEYTTLQYTGWPTPKNPYAMMSADFWPDDIYVLQHLKPVH</sequence>
<dbReference type="EMBL" id="PXYV01000017">
    <property type="protein sequence ID" value="PSR22428.1"/>
    <property type="molecule type" value="Genomic_DNA"/>
</dbReference>
<organism evidence="7 8">
    <name type="scientific">Sulfobacillus acidophilus</name>
    <dbReference type="NCBI Taxonomy" id="53633"/>
    <lineage>
        <taxon>Bacteria</taxon>
        <taxon>Bacillati</taxon>
        <taxon>Bacillota</taxon>
        <taxon>Clostridia</taxon>
        <taxon>Eubacteriales</taxon>
        <taxon>Clostridiales Family XVII. Incertae Sedis</taxon>
        <taxon>Sulfobacillus</taxon>
    </lineage>
</organism>
<evidence type="ECO:0000313" key="7">
    <source>
        <dbReference type="EMBL" id="PSR22428.1"/>
    </source>
</evidence>
<dbReference type="GO" id="GO:0015833">
    <property type="term" value="P:peptide transport"/>
    <property type="evidence" value="ECO:0007669"/>
    <property type="project" value="TreeGrafter"/>
</dbReference>
<comment type="subcellular location">
    <subcellularLocation>
        <location evidence="1">Cell membrane</location>
        <topology evidence="1">Lipid-anchor</topology>
    </subcellularLocation>
</comment>
<protein>
    <recommendedName>
        <fullName evidence="6">Solute-binding protein family 5 domain-containing protein</fullName>
    </recommendedName>
</protein>
<evidence type="ECO:0000256" key="4">
    <source>
        <dbReference type="ARBA" id="ARBA00022729"/>
    </source>
</evidence>
<gene>
    <name evidence="7" type="ORF">C7B45_06835</name>
</gene>
<dbReference type="PIRSF" id="PIRSF002741">
    <property type="entry name" value="MppA"/>
    <property type="match status" value="1"/>
</dbReference>
<dbReference type="AlphaFoldDB" id="A0A2T2WJK9"/>
<dbReference type="InterPro" id="IPR030678">
    <property type="entry name" value="Peptide/Ni-bd"/>
</dbReference>
<evidence type="ECO:0000256" key="5">
    <source>
        <dbReference type="SAM" id="SignalP"/>
    </source>
</evidence>
<dbReference type="Gene3D" id="3.40.190.10">
    <property type="entry name" value="Periplasmic binding protein-like II"/>
    <property type="match status" value="1"/>
</dbReference>
<accession>A0A2T2WJK9</accession>
<dbReference type="CDD" id="cd08509">
    <property type="entry name" value="PBP2_TmCBP_oligosaccharides_like"/>
    <property type="match status" value="1"/>
</dbReference>
<keyword evidence="3" id="KW-0813">Transport</keyword>
<dbReference type="Proteomes" id="UP000241848">
    <property type="component" value="Unassembled WGS sequence"/>
</dbReference>
<feature type="domain" description="Solute-binding protein family 5" evidence="6">
    <location>
        <begin position="94"/>
        <end position="465"/>
    </location>
</feature>
<dbReference type="Pfam" id="PF00496">
    <property type="entry name" value="SBP_bac_5"/>
    <property type="match status" value="1"/>
</dbReference>
<dbReference type="GO" id="GO:1904680">
    <property type="term" value="F:peptide transmembrane transporter activity"/>
    <property type="evidence" value="ECO:0007669"/>
    <property type="project" value="TreeGrafter"/>
</dbReference>
<reference evidence="7 8" key="1">
    <citation type="journal article" date="2014" name="BMC Genomics">
        <title>Comparison of environmental and isolate Sulfobacillus genomes reveals diverse carbon, sulfur, nitrogen, and hydrogen metabolisms.</title>
        <authorList>
            <person name="Justice N.B."/>
            <person name="Norman A."/>
            <person name="Brown C.T."/>
            <person name="Singh A."/>
            <person name="Thomas B.C."/>
            <person name="Banfield J.F."/>
        </authorList>
    </citation>
    <scope>NUCLEOTIDE SEQUENCE [LARGE SCALE GENOMIC DNA]</scope>
    <source>
        <strain evidence="7">AMDSBA3</strain>
    </source>
</reference>
<feature type="signal peptide" evidence="5">
    <location>
        <begin position="1"/>
        <end position="23"/>
    </location>
</feature>
<dbReference type="Gene3D" id="3.90.76.10">
    <property type="entry name" value="Dipeptide-binding Protein, Domain 1"/>
    <property type="match status" value="1"/>
</dbReference>
<dbReference type="InterPro" id="IPR000914">
    <property type="entry name" value="SBP_5_dom"/>
</dbReference>
<dbReference type="PANTHER" id="PTHR30290">
    <property type="entry name" value="PERIPLASMIC BINDING COMPONENT OF ABC TRANSPORTER"/>
    <property type="match status" value="1"/>
</dbReference>
<evidence type="ECO:0000259" key="6">
    <source>
        <dbReference type="Pfam" id="PF00496"/>
    </source>
</evidence>
<dbReference type="InterPro" id="IPR039424">
    <property type="entry name" value="SBP_5"/>
</dbReference>
<name>A0A2T2WJK9_9FIRM</name>
<proteinExistence type="inferred from homology"/>
<keyword evidence="4 5" id="KW-0732">Signal</keyword>
<dbReference type="PANTHER" id="PTHR30290:SF9">
    <property type="entry name" value="OLIGOPEPTIDE-BINDING PROTEIN APPA"/>
    <property type="match status" value="1"/>
</dbReference>
<dbReference type="Gene3D" id="3.10.105.10">
    <property type="entry name" value="Dipeptide-binding Protein, Domain 3"/>
    <property type="match status" value="1"/>
</dbReference>
<evidence type="ECO:0000256" key="3">
    <source>
        <dbReference type="ARBA" id="ARBA00022448"/>
    </source>
</evidence>
<dbReference type="InterPro" id="IPR023765">
    <property type="entry name" value="SBP_5_CS"/>
</dbReference>
<dbReference type="SUPFAM" id="SSF53850">
    <property type="entry name" value="Periplasmic binding protein-like II"/>
    <property type="match status" value="1"/>
</dbReference>
<evidence type="ECO:0000256" key="2">
    <source>
        <dbReference type="ARBA" id="ARBA00005695"/>
    </source>
</evidence>
<dbReference type="PROSITE" id="PS01040">
    <property type="entry name" value="SBP_BACTERIAL_5"/>
    <property type="match status" value="1"/>
</dbReference>
<evidence type="ECO:0000256" key="1">
    <source>
        <dbReference type="ARBA" id="ARBA00004193"/>
    </source>
</evidence>
<feature type="chain" id="PRO_5015556201" description="Solute-binding protein family 5 domain-containing protein" evidence="5">
    <location>
        <begin position="24"/>
        <end position="567"/>
    </location>
</feature>